<dbReference type="GeneID" id="7844899"/>
<protein>
    <submittedName>
        <fullName evidence="1">Uncharacterized protein</fullName>
    </submittedName>
</protein>
<dbReference type="HOGENOM" id="CLU_106089_0_0_1"/>
<dbReference type="Gene3D" id="3.40.630.30">
    <property type="match status" value="1"/>
</dbReference>
<evidence type="ECO:0000313" key="2">
    <source>
        <dbReference type="Proteomes" id="UP000009168"/>
    </source>
</evidence>
<proteinExistence type="predicted"/>
<dbReference type="RefSeq" id="XP_001027112.1">
    <property type="nucleotide sequence ID" value="XM_001027112.3"/>
</dbReference>
<reference evidence="2" key="1">
    <citation type="journal article" date="2006" name="PLoS Biol.">
        <title>Macronuclear genome sequence of the ciliate Tetrahymena thermophila, a model eukaryote.</title>
        <authorList>
            <person name="Eisen J.A."/>
            <person name="Coyne R.S."/>
            <person name="Wu M."/>
            <person name="Wu D."/>
            <person name="Thiagarajan M."/>
            <person name="Wortman J.R."/>
            <person name="Badger J.H."/>
            <person name="Ren Q."/>
            <person name="Amedeo P."/>
            <person name="Jones K.M."/>
            <person name="Tallon L.J."/>
            <person name="Delcher A.L."/>
            <person name="Salzberg S.L."/>
            <person name="Silva J.C."/>
            <person name="Haas B.J."/>
            <person name="Majoros W.H."/>
            <person name="Farzad M."/>
            <person name="Carlton J.M."/>
            <person name="Smith R.K. Jr."/>
            <person name="Garg J."/>
            <person name="Pearlman R.E."/>
            <person name="Karrer K.M."/>
            <person name="Sun L."/>
            <person name="Manning G."/>
            <person name="Elde N.C."/>
            <person name="Turkewitz A.P."/>
            <person name="Asai D.J."/>
            <person name="Wilkes D.E."/>
            <person name="Wang Y."/>
            <person name="Cai H."/>
            <person name="Collins K."/>
            <person name="Stewart B.A."/>
            <person name="Lee S.R."/>
            <person name="Wilamowska K."/>
            <person name="Weinberg Z."/>
            <person name="Ruzzo W.L."/>
            <person name="Wloga D."/>
            <person name="Gaertig J."/>
            <person name="Frankel J."/>
            <person name="Tsao C.-C."/>
            <person name="Gorovsky M.A."/>
            <person name="Keeling P.J."/>
            <person name="Waller R.F."/>
            <person name="Patron N.J."/>
            <person name="Cherry J.M."/>
            <person name="Stover N.A."/>
            <person name="Krieger C.J."/>
            <person name="del Toro C."/>
            <person name="Ryder H.F."/>
            <person name="Williamson S.C."/>
            <person name="Barbeau R.A."/>
            <person name="Hamilton E.P."/>
            <person name="Orias E."/>
        </authorList>
    </citation>
    <scope>NUCLEOTIDE SEQUENCE [LARGE SCALE GENOMIC DNA]</scope>
    <source>
        <strain evidence="2">SB210</strain>
    </source>
</reference>
<name>Q24GK1_TETTS</name>
<dbReference type="KEGG" id="tet:TTHERM_00725890"/>
<gene>
    <name evidence="1" type="ORF">TTHERM_00725890</name>
</gene>
<dbReference type="AlphaFoldDB" id="Q24GK1"/>
<evidence type="ECO:0000313" key="1">
    <source>
        <dbReference type="EMBL" id="EAS06870.1"/>
    </source>
</evidence>
<dbReference type="InParanoid" id="Q24GK1"/>
<dbReference type="Proteomes" id="UP000009168">
    <property type="component" value="Unassembled WGS sequence"/>
</dbReference>
<organism evidence="1 2">
    <name type="scientific">Tetrahymena thermophila (strain SB210)</name>
    <dbReference type="NCBI Taxonomy" id="312017"/>
    <lineage>
        <taxon>Eukaryota</taxon>
        <taxon>Sar</taxon>
        <taxon>Alveolata</taxon>
        <taxon>Ciliophora</taxon>
        <taxon>Intramacronucleata</taxon>
        <taxon>Oligohymenophorea</taxon>
        <taxon>Hymenostomatida</taxon>
        <taxon>Tetrahymenina</taxon>
        <taxon>Tetrahymenidae</taxon>
        <taxon>Tetrahymena</taxon>
    </lineage>
</organism>
<keyword evidence="2" id="KW-1185">Reference proteome</keyword>
<dbReference type="EMBL" id="GG662257">
    <property type="protein sequence ID" value="EAS06870.1"/>
    <property type="molecule type" value="Genomic_DNA"/>
</dbReference>
<accession>Q24GK1</accession>
<sequence length="228" mass="25729">MIQNKNIRYQILEPKYLQGAIDCLNQVRNQAGSINSDLGVNELANYDQSHIFLQYPDTCSTTIIALDTSKDDLVCGIFPGIDYCNYTQLLRKQSTNPLINERNQIILKLLEPLTALNFQKGEFLMGINYGVRSEYENQKIGQNLAKIFIINALGQGFSITAGVFYNPKSAHVISKQNGQIYSYLDLNKLDLSEEAKKKLKNKDLLVLGNMIQKNIPQTKVPEVVKPNL</sequence>